<keyword evidence="3 9" id="KW-0479">Metal-binding</keyword>
<evidence type="ECO:0000256" key="2">
    <source>
        <dbReference type="ARBA" id="ARBA00022679"/>
    </source>
</evidence>
<keyword evidence="14" id="KW-1185">Reference proteome</keyword>
<comment type="catalytic activity">
    <reaction evidence="8 9 10">
        <text>2-[(2R,5Z)-2-carboxy-4-methylthiazol-5(2H)-ylidene]ethyl phosphate + 4-amino-2-methyl-5-(diphosphooxymethyl)pyrimidine + 2 H(+) = thiamine phosphate + CO2 + diphosphate</text>
        <dbReference type="Rhea" id="RHEA:47844"/>
        <dbReference type="ChEBI" id="CHEBI:15378"/>
        <dbReference type="ChEBI" id="CHEBI:16526"/>
        <dbReference type="ChEBI" id="CHEBI:33019"/>
        <dbReference type="ChEBI" id="CHEBI:37575"/>
        <dbReference type="ChEBI" id="CHEBI:57841"/>
        <dbReference type="ChEBI" id="CHEBI:62899"/>
        <dbReference type="EC" id="2.5.1.3"/>
    </reaction>
</comment>
<evidence type="ECO:0000256" key="11">
    <source>
        <dbReference type="RuleBase" id="RU004253"/>
    </source>
</evidence>
<dbReference type="PANTHER" id="PTHR20857:SF15">
    <property type="entry name" value="THIAMINE-PHOSPHATE SYNTHASE"/>
    <property type="match status" value="1"/>
</dbReference>
<dbReference type="InterPro" id="IPR036206">
    <property type="entry name" value="ThiamineP_synth_sf"/>
</dbReference>
<dbReference type="EC" id="2.5.1.3" evidence="9"/>
<feature type="binding site" evidence="9">
    <location>
        <position position="74"/>
    </location>
    <ligand>
        <name>4-amino-2-methyl-5-(diphosphooxymethyl)pyrimidine</name>
        <dbReference type="ChEBI" id="CHEBI:57841"/>
    </ligand>
</feature>
<dbReference type="GO" id="GO:0005737">
    <property type="term" value="C:cytoplasm"/>
    <property type="evidence" value="ECO:0007669"/>
    <property type="project" value="TreeGrafter"/>
</dbReference>
<dbReference type="AlphaFoldDB" id="A0A9X2L7Z2"/>
<dbReference type="Proteomes" id="UP001142610">
    <property type="component" value="Unassembled WGS sequence"/>
</dbReference>
<comment type="cofactor">
    <cofactor evidence="9">
        <name>Mg(2+)</name>
        <dbReference type="ChEBI" id="CHEBI:18420"/>
    </cofactor>
    <text evidence="9">Binds 1 Mg(2+) ion per subunit.</text>
</comment>
<evidence type="ECO:0000256" key="4">
    <source>
        <dbReference type="ARBA" id="ARBA00022842"/>
    </source>
</evidence>
<comment type="catalytic activity">
    <reaction evidence="7 9 10">
        <text>2-(2-carboxy-4-methylthiazol-5-yl)ethyl phosphate + 4-amino-2-methyl-5-(diphosphooxymethyl)pyrimidine + 2 H(+) = thiamine phosphate + CO2 + diphosphate</text>
        <dbReference type="Rhea" id="RHEA:47848"/>
        <dbReference type="ChEBI" id="CHEBI:15378"/>
        <dbReference type="ChEBI" id="CHEBI:16526"/>
        <dbReference type="ChEBI" id="CHEBI:33019"/>
        <dbReference type="ChEBI" id="CHEBI:37575"/>
        <dbReference type="ChEBI" id="CHEBI:57841"/>
        <dbReference type="ChEBI" id="CHEBI:62890"/>
        <dbReference type="EC" id="2.5.1.3"/>
    </reaction>
</comment>
<dbReference type="SUPFAM" id="SSF51391">
    <property type="entry name" value="Thiamin phosphate synthase"/>
    <property type="match status" value="1"/>
</dbReference>
<feature type="binding site" evidence="9">
    <location>
        <position position="143"/>
    </location>
    <ligand>
        <name>4-amino-2-methyl-5-(diphosphooxymethyl)pyrimidine</name>
        <dbReference type="ChEBI" id="CHEBI:57841"/>
    </ligand>
</feature>
<dbReference type="NCBIfam" id="TIGR00693">
    <property type="entry name" value="thiE"/>
    <property type="match status" value="1"/>
</dbReference>
<feature type="domain" description="Thiamine phosphate synthase/TenI" evidence="12">
    <location>
        <begin position="6"/>
        <end position="193"/>
    </location>
</feature>
<comment type="caution">
    <text evidence="13">The sequence shown here is derived from an EMBL/GenBank/DDBJ whole genome shotgun (WGS) entry which is preliminary data.</text>
</comment>
<comment type="caution">
    <text evidence="9">Lacks conserved residue(s) required for the propagation of feature annotation.</text>
</comment>
<gene>
    <name evidence="9 13" type="primary">thiE</name>
    <name evidence="13" type="ORF">NOG11_05095</name>
</gene>
<dbReference type="EMBL" id="JANIBC010000002">
    <property type="protein sequence ID" value="MCQ8184759.1"/>
    <property type="molecule type" value="Genomic_DNA"/>
</dbReference>
<dbReference type="RefSeq" id="WP_256618609.1">
    <property type="nucleotide sequence ID" value="NZ_JANIBC010000002.1"/>
</dbReference>
<evidence type="ECO:0000256" key="10">
    <source>
        <dbReference type="RuleBase" id="RU003826"/>
    </source>
</evidence>
<dbReference type="GO" id="GO:0009229">
    <property type="term" value="P:thiamine diphosphate biosynthetic process"/>
    <property type="evidence" value="ECO:0007669"/>
    <property type="project" value="UniProtKB-UniRule"/>
</dbReference>
<sequence>MSQGLLYLITPPAVHDLDAFTEQLAAVLGEGAGTNAEAACLQLRLKGASDDEVLRAAEALMPVCERMGTGFLVNDRADLAKLAGADGVHLGQSDGTVAEARKLLGEGKDIGVTCHGSIHLAMEAGEAGADYVAFGAFFPTSTKESLHHAEPDVLTRWQAMATVPQVAIGGITPATARGLVEAGADFVAISSAIWNAEGGPAAGMRAFVEALS</sequence>
<evidence type="ECO:0000256" key="7">
    <source>
        <dbReference type="ARBA" id="ARBA00047851"/>
    </source>
</evidence>
<feature type="binding site" evidence="9">
    <location>
        <position position="113"/>
    </location>
    <ligand>
        <name>4-amino-2-methyl-5-(diphosphooxymethyl)pyrimidine</name>
        <dbReference type="ChEBI" id="CHEBI:57841"/>
    </ligand>
</feature>
<comment type="similarity">
    <text evidence="9 10">Belongs to the thiamine-phosphate synthase family.</text>
</comment>
<dbReference type="InterPro" id="IPR013785">
    <property type="entry name" value="Aldolase_TIM"/>
</dbReference>
<dbReference type="CDD" id="cd00564">
    <property type="entry name" value="TMP_TenI"/>
    <property type="match status" value="1"/>
</dbReference>
<dbReference type="GO" id="GO:0004789">
    <property type="term" value="F:thiamine-phosphate diphosphorylase activity"/>
    <property type="evidence" value="ECO:0007669"/>
    <property type="project" value="UniProtKB-UniRule"/>
</dbReference>
<dbReference type="Pfam" id="PF02581">
    <property type="entry name" value="TMP-TENI"/>
    <property type="match status" value="1"/>
</dbReference>
<comment type="catalytic activity">
    <reaction evidence="6 9 10">
        <text>4-methyl-5-(2-phosphooxyethyl)-thiazole + 4-amino-2-methyl-5-(diphosphooxymethyl)pyrimidine + H(+) = thiamine phosphate + diphosphate</text>
        <dbReference type="Rhea" id="RHEA:22328"/>
        <dbReference type="ChEBI" id="CHEBI:15378"/>
        <dbReference type="ChEBI" id="CHEBI:33019"/>
        <dbReference type="ChEBI" id="CHEBI:37575"/>
        <dbReference type="ChEBI" id="CHEBI:57841"/>
        <dbReference type="ChEBI" id="CHEBI:58296"/>
        <dbReference type="EC" id="2.5.1.3"/>
    </reaction>
</comment>
<feature type="binding site" evidence="9">
    <location>
        <position position="94"/>
    </location>
    <ligand>
        <name>Mg(2+)</name>
        <dbReference type="ChEBI" id="CHEBI:18420"/>
    </ligand>
</feature>
<keyword evidence="4 9" id="KW-0460">Magnesium</keyword>
<evidence type="ECO:0000256" key="8">
    <source>
        <dbReference type="ARBA" id="ARBA00047883"/>
    </source>
</evidence>
<keyword evidence="2 9" id="KW-0808">Transferase</keyword>
<organism evidence="13 14">
    <name type="scientific">Parvularcula maris</name>
    <dbReference type="NCBI Taxonomy" id="2965077"/>
    <lineage>
        <taxon>Bacteria</taxon>
        <taxon>Pseudomonadati</taxon>
        <taxon>Pseudomonadota</taxon>
        <taxon>Alphaproteobacteria</taxon>
        <taxon>Parvularculales</taxon>
        <taxon>Parvularculaceae</taxon>
        <taxon>Parvularcula</taxon>
    </lineage>
</organism>
<dbReference type="PANTHER" id="PTHR20857">
    <property type="entry name" value="THIAMINE-PHOSPHATE PYROPHOSPHORYLASE"/>
    <property type="match status" value="1"/>
</dbReference>
<dbReference type="HAMAP" id="MF_00097">
    <property type="entry name" value="TMP_synthase"/>
    <property type="match status" value="1"/>
</dbReference>
<keyword evidence="5 9" id="KW-0784">Thiamine biosynthesis</keyword>
<evidence type="ECO:0000313" key="14">
    <source>
        <dbReference type="Proteomes" id="UP001142610"/>
    </source>
</evidence>
<evidence type="ECO:0000256" key="5">
    <source>
        <dbReference type="ARBA" id="ARBA00022977"/>
    </source>
</evidence>
<feature type="binding site" evidence="9">
    <location>
        <begin position="42"/>
        <end position="46"/>
    </location>
    <ligand>
        <name>4-amino-2-methyl-5-(diphosphooxymethyl)pyrimidine</name>
        <dbReference type="ChEBI" id="CHEBI:57841"/>
    </ligand>
</feature>
<evidence type="ECO:0000313" key="13">
    <source>
        <dbReference type="EMBL" id="MCQ8184759.1"/>
    </source>
</evidence>
<feature type="binding site" evidence="9">
    <location>
        <position position="75"/>
    </location>
    <ligand>
        <name>Mg(2+)</name>
        <dbReference type="ChEBI" id="CHEBI:18420"/>
    </ligand>
</feature>
<comment type="function">
    <text evidence="9">Condenses 4-methyl-5-(beta-hydroxyethyl)thiazole monophosphate (THZ-P) and 2-methyl-4-amino-5-hydroxymethyl pyrimidine pyrophosphate (HMP-PP) to form thiamine monophosphate (TMP).</text>
</comment>
<evidence type="ECO:0000259" key="12">
    <source>
        <dbReference type="Pfam" id="PF02581"/>
    </source>
</evidence>
<dbReference type="Gene3D" id="3.20.20.70">
    <property type="entry name" value="Aldolase class I"/>
    <property type="match status" value="1"/>
</dbReference>
<accession>A0A9X2L7Z2</accession>
<dbReference type="GO" id="GO:0000287">
    <property type="term" value="F:magnesium ion binding"/>
    <property type="evidence" value="ECO:0007669"/>
    <property type="project" value="UniProtKB-UniRule"/>
</dbReference>
<reference evidence="13" key="1">
    <citation type="submission" date="2022-07" db="EMBL/GenBank/DDBJ databases">
        <title>Parvularcula maris sp. nov., an algicidal bacterium isolated from seawater.</title>
        <authorList>
            <person name="Li F."/>
        </authorList>
    </citation>
    <scope>NUCLEOTIDE SEQUENCE</scope>
    <source>
        <strain evidence="13">BGMRC 0090</strain>
    </source>
</reference>
<evidence type="ECO:0000256" key="6">
    <source>
        <dbReference type="ARBA" id="ARBA00047334"/>
    </source>
</evidence>
<protein>
    <recommendedName>
        <fullName evidence="9">Thiamine-phosphate synthase</fullName>
        <shortName evidence="9">TP synthase</shortName>
        <shortName evidence="9">TPS</shortName>
        <ecNumber evidence="9">2.5.1.3</ecNumber>
    </recommendedName>
    <alternativeName>
        <fullName evidence="9">Thiamine-phosphate pyrophosphorylase</fullName>
        <shortName evidence="9">TMP pyrophosphorylase</shortName>
        <shortName evidence="9">TMP-PPase</shortName>
    </alternativeName>
</protein>
<evidence type="ECO:0000256" key="9">
    <source>
        <dbReference type="HAMAP-Rule" id="MF_00097"/>
    </source>
</evidence>
<proteinExistence type="inferred from homology"/>
<feature type="binding site" evidence="9">
    <location>
        <begin position="140"/>
        <end position="142"/>
    </location>
    <ligand>
        <name>2-[(2R,5Z)-2-carboxy-4-methylthiazol-5(2H)-ylidene]ethyl phosphate</name>
        <dbReference type="ChEBI" id="CHEBI:62899"/>
    </ligand>
</feature>
<comment type="pathway">
    <text evidence="1 9 11">Cofactor biosynthesis; thiamine diphosphate biosynthesis; thiamine phosphate from 4-amino-2-methyl-5-diphosphomethylpyrimidine and 4-methyl-5-(2-phosphoethyl)-thiazole: step 1/1.</text>
</comment>
<feature type="binding site" evidence="9">
    <location>
        <position position="170"/>
    </location>
    <ligand>
        <name>2-[(2R,5Z)-2-carboxy-4-methylthiazol-5(2H)-ylidene]ethyl phosphate</name>
        <dbReference type="ChEBI" id="CHEBI:62899"/>
    </ligand>
</feature>
<dbReference type="InterPro" id="IPR034291">
    <property type="entry name" value="TMP_synthase"/>
</dbReference>
<evidence type="ECO:0000256" key="1">
    <source>
        <dbReference type="ARBA" id="ARBA00005165"/>
    </source>
</evidence>
<name>A0A9X2L7Z2_9PROT</name>
<evidence type="ECO:0000256" key="3">
    <source>
        <dbReference type="ARBA" id="ARBA00022723"/>
    </source>
</evidence>
<dbReference type="GO" id="GO:0009228">
    <property type="term" value="P:thiamine biosynthetic process"/>
    <property type="evidence" value="ECO:0007669"/>
    <property type="project" value="UniProtKB-KW"/>
</dbReference>
<dbReference type="InterPro" id="IPR022998">
    <property type="entry name" value="ThiamineP_synth_TenI"/>
</dbReference>